<dbReference type="KEGG" id="tsa:AciPR4_3290"/>
<keyword evidence="1" id="KW-0812">Transmembrane</keyword>
<feature type="transmembrane region" description="Helical" evidence="1">
    <location>
        <begin position="15"/>
        <end position="37"/>
    </location>
</feature>
<organism evidence="2 3">
    <name type="scientific">Terriglobus saanensis (strain ATCC BAA-1853 / DSM 23119 / SP1PR4)</name>
    <dbReference type="NCBI Taxonomy" id="401053"/>
    <lineage>
        <taxon>Bacteria</taxon>
        <taxon>Pseudomonadati</taxon>
        <taxon>Acidobacteriota</taxon>
        <taxon>Terriglobia</taxon>
        <taxon>Terriglobales</taxon>
        <taxon>Acidobacteriaceae</taxon>
        <taxon>Terriglobus</taxon>
    </lineage>
</organism>
<accession>E8V863</accession>
<proteinExistence type="predicted"/>
<reference evidence="2 3" key="1">
    <citation type="journal article" date="2012" name="Stand. Genomic Sci.">
        <title>Complete genome sequence of Terriglobus saanensis type strain SP1PR4(T), an Acidobacteria from tundra soil.</title>
        <authorList>
            <person name="Rawat S.R."/>
            <person name="Mannisto M.K."/>
            <person name="Starovoytov V."/>
            <person name="Goodwin L."/>
            <person name="Nolan M."/>
            <person name="Hauser L."/>
            <person name="Land M."/>
            <person name="Davenport K.W."/>
            <person name="Woyke T."/>
            <person name="Haggblom M.M."/>
        </authorList>
    </citation>
    <scope>NUCLEOTIDE SEQUENCE</scope>
    <source>
        <strain evidence="3">ATCC BAA-1853 / DSM 23119 / SP1PR4</strain>
    </source>
</reference>
<keyword evidence="1" id="KW-0472">Membrane</keyword>
<dbReference type="AlphaFoldDB" id="E8V863"/>
<keyword evidence="3" id="KW-1185">Reference proteome</keyword>
<dbReference type="STRING" id="401053.AciPR4_3290"/>
<name>E8V863_TERSS</name>
<dbReference type="HOGENOM" id="CLU_135683_0_0_0"/>
<evidence type="ECO:0000256" key="1">
    <source>
        <dbReference type="SAM" id="Phobius"/>
    </source>
</evidence>
<keyword evidence="1" id="KW-1133">Transmembrane helix</keyword>
<dbReference type="EMBL" id="CP002467">
    <property type="protein sequence ID" value="ADV84045.1"/>
    <property type="molecule type" value="Genomic_DNA"/>
</dbReference>
<protein>
    <submittedName>
        <fullName evidence="2">Uncharacterized protein</fullName>
    </submittedName>
</protein>
<dbReference type="eggNOG" id="ENOG50349BR">
    <property type="taxonomic scope" value="Bacteria"/>
</dbReference>
<evidence type="ECO:0000313" key="2">
    <source>
        <dbReference type="EMBL" id="ADV84045.1"/>
    </source>
</evidence>
<gene>
    <name evidence="2" type="ordered locus">AciPR4_3290</name>
</gene>
<evidence type="ECO:0000313" key="3">
    <source>
        <dbReference type="Proteomes" id="UP000006844"/>
    </source>
</evidence>
<dbReference type="Proteomes" id="UP000006844">
    <property type="component" value="Chromosome"/>
</dbReference>
<dbReference type="RefSeq" id="WP_013569776.1">
    <property type="nucleotide sequence ID" value="NC_014963.1"/>
</dbReference>
<dbReference type="OrthoDB" id="122243at2"/>
<sequence>MQSPDTLRAWLADQALPFGLLLAFLAAGLIVVFVSGLMRKSRLASRRAGRDEASFVNEMLPLGYDLRICRTAYAYLQKDQQISFPILPEDRLSQDLGLEDTDVTDLVNHLLAVNSRERKPGMLNTPLITVQDVLRQVQASPMRRLLVA</sequence>